<sequence>MKALKVLLDVLVIGYVLFTALLLAGAMDENAVLATGGEDQALTLYKILVAVGGVIMLARVLMSSVYIASMKHDRYRAQLKINELKANLYEKRQAFRSNSHKEAPAQEEVEALN</sequence>
<evidence type="ECO:0000256" key="1">
    <source>
        <dbReference type="SAM" id="Phobius"/>
    </source>
</evidence>
<gene>
    <name evidence="2" type="ORF">CA264_14775</name>
</gene>
<name>A0A1X9YUR6_9BACT</name>
<dbReference type="OrthoDB" id="852861at2"/>
<evidence type="ECO:0000313" key="2">
    <source>
        <dbReference type="EMBL" id="ARS36581.1"/>
    </source>
</evidence>
<dbReference type="AlphaFoldDB" id="A0A1X9YUR6"/>
<keyword evidence="3" id="KW-1185">Reference proteome</keyword>
<dbReference type="EMBL" id="CP021235">
    <property type="protein sequence ID" value="ARS36581.1"/>
    <property type="molecule type" value="Genomic_DNA"/>
</dbReference>
<proteinExistence type="predicted"/>
<dbReference type="STRING" id="709015.GCA_000472485_02985"/>
<dbReference type="RefSeq" id="WP_025608169.1">
    <property type="nucleotide sequence ID" value="NZ_CP021235.1"/>
</dbReference>
<dbReference type="KEGG" id="pact:CA264_14775"/>
<keyword evidence="1" id="KW-0472">Membrane</keyword>
<feature type="transmembrane region" description="Helical" evidence="1">
    <location>
        <begin position="7"/>
        <end position="27"/>
    </location>
</feature>
<protein>
    <submittedName>
        <fullName evidence="2">Uncharacterized protein</fullName>
    </submittedName>
</protein>
<organism evidence="2 3">
    <name type="scientific">Pontibacter actiniarum</name>
    <dbReference type="NCBI Taxonomy" id="323450"/>
    <lineage>
        <taxon>Bacteria</taxon>
        <taxon>Pseudomonadati</taxon>
        <taxon>Bacteroidota</taxon>
        <taxon>Cytophagia</taxon>
        <taxon>Cytophagales</taxon>
        <taxon>Hymenobacteraceae</taxon>
        <taxon>Pontibacter</taxon>
    </lineage>
</organism>
<keyword evidence="1" id="KW-1133">Transmembrane helix</keyword>
<keyword evidence="1" id="KW-0812">Transmembrane</keyword>
<accession>A0A1X9YUR6</accession>
<evidence type="ECO:0000313" key="3">
    <source>
        <dbReference type="Proteomes" id="UP000266292"/>
    </source>
</evidence>
<feature type="transmembrane region" description="Helical" evidence="1">
    <location>
        <begin position="47"/>
        <end position="68"/>
    </location>
</feature>
<dbReference type="Proteomes" id="UP000266292">
    <property type="component" value="Chromosome"/>
</dbReference>
<reference evidence="3" key="1">
    <citation type="submission" date="2017-05" db="EMBL/GenBank/DDBJ databases">
        <authorList>
            <person name="Ray J."/>
            <person name="Price M."/>
            <person name="Deutschbauer A."/>
        </authorList>
    </citation>
    <scope>NUCLEOTIDE SEQUENCE [LARGE SCALE GENOMIC DNA]</scope>
    <source>
        <strain evidence="3">DSM 19842</strain>
    </source>
</reference>